<dbReference type="Pfam" id="PF25275">
    <property type="entry name" value="Golvesin_C"/>
    <property type="match status" value="1"/>
</dbReference>
<evidence type="ECO:0000259" key="3">
    <source>
        <dbReference type="SMART" id="SM00644"/>
    </source>
</evidence>
<dbReference type="OrthoDB" id="9812621at2"/>
<evidence type="ECO:0000256" key="2">
    <source>
        <dbReference type="SAM" id="SignalP"/>
    </source>
</evidence>
<evidence type="ECO:0000313" key="6">
    <source>
        <dbReference type="Proteomes" id="UP000215027"/>
    </source>
</evidence>
<dbReference type="SUPFAM" id="SSF55846">
    <property type="entry name" value="N-acetylmuramoyl-L-alanine amidase-like"/>
    <property type="match status" value="1"/>
</dbReference>
<evidence type="ECO:0000256" key="1">
    <source>
        <dbReference type="ARBA" id="ARBA00007553"/>
    </source>
</evidence>
<dbReference type="Pfam" id="PF01510">
    <property type="entry name" value="Amidase_2"/>
    <property type="match status" value="1"/>
</dbReference>
<evidence type="ECO:0008006" key="7">
    <source>
        <dbReference type="Google" id="ProtNLM"/>
    </source>
</evidence>
<evidence type="ECO:0000259" key="4">
    <source>
        <dbReference type="SMART" id="SM00701"/>
    </source>
</evidence>
<comment type="similarity">
    <text evidence="1">Belongs to the N-acetylmuramoyl-L-alanine amidase 2 family.</text>
</comment>
<feature type="chain" id="PRO_5008240579" description="N-acetylmuramoyl-L-alanine amidase family 2" evidence="2">
    <location>
        <begin position="23"/>
        <end position="762"/>
    </location>
</feature>
<feature type="domain" description="Peptidoglycan recognition protein family" evidence="4">
    <location>
        <begin position="213"/>
        <end position="361"/>
    </location>
</feature>
<keyword evidence="6" id="KW-1185">Reference proteome</keyword>
<dbReference type="CDD" id="cd06583">
    <property type="entry name" value="PGRP"/>
    <property type="match status" value="1"/>
</dbReference>
<dbReference type="InterPro" id="IPR002502">
    <property type="entry name" value="Amidase_domain"/>
</dbReference>
<reference evidence="5" key="1">
    <citation type="submission" date="2016-01" db="EMBL/GenBank/DDBJ databases">
        <authorList>
            <person name="Mcilroy J.S."/>
            <person name="Karst M S."/>
            <person name="Albertsen M."/>
        </authorList>
    </citation>
    <scope>NUCLEOTIDE SEQUENCE</scope>
    <source>
        <strain evidence="5">Cfx-K</strain>
    </source>
</reference>
<accession>A0A160T414</accession>
<dbReference type="InterPro" id="IPR036505">
    <property type="entry name" value="Amidase/PGRP_sf"/>
</dbReference>
<feature type="domain" description="N-acetylmuramoyl-L-alanine amidase" evidence="3">
    <location>
        <begin position="222"/>
        <end position="381"/>
    </location>
</feature>
<dbReference type="InterPro" id="IPR006619">
    <property type="entry name" value="PGRP_domain_met/bac"/>
</dbReference>
<dbReference type="GO" id="GO:0008745">
    <property type="term" value="F:N-acetylmuramoyl-L-alanine amidase activity"/>
    <property type="evidence" value="ECO:0007669"/>
    <property type="project" value="InterPro"/>
</dbReference>
<dbReference type="GO" id="GO:0008270">
    <property type="term" value="F:zinc ion binding"/>
    <property type="evidence" value="ECO:0007669"/>
    <property type="project" value="InterPro"/>
</dbReference>
<dbReference type="SMART" id="SM00701">
    <property type="entry name" value="PGRP"/>
    <property type="match status" value="1"/>
</dbReference>
<dbReference type="AlphaFoldDB" id="A0A160T414"/>
<sequence length="762" mass="82477">MRTFTRSLAALLIMLAATVLSAAAYQPAADRAPMEDLIIPAADLTADIEKGTTIIGGALAPELASGASFTTEVIEAPIPFNAVVPHWTGDNAETISLQVRTGPDGATWGDWLAVHANHDWMEPGETEIVGEMVLVPQAGVTHRFVQVQVLFNSPETEFFPENSVSTPSLSRLRLTFIDTHDGPTADELLDLQSEIDKDAPLLLPEALTNYPKPFVVSRAAWCQHADCNYSDGLEFHPVSHLIVHHTVSNNASADWPAVVRAIWNFHTYSRGWGDIGYNYLVDPNGVLYEGHNGGEDVVGVHASGANTGSMALALLGTFTAYSPGIRPPDAMLNSAVELLAWAADRRDINVFDASDALPDIAWGLPHLMGHRDVYGTTECPGDQAHLLIPWLREQIAGRIGLVDPFLYADDQTTAFTKSAGANWFVPPYLCGFNNHAWYTWSVDSPASSANWGEWRPNIPATGRYRIDVYAPYCRTGRGETGSATYTISHAGGAGTRTINLQANIGLWTTLGEYNLSQGNGNVIRLTDLTGDSGLGVWFDAVRLLPLSTPPPPPPPPAPNNVDPGVGNWRTNRNVAFAWQIANPEMVTVTTLQVAVDPGFGNVLVNQSWFGAPTSHSHTFGQDYPDLYWRVLVAWSGGPLISSLPTRFRLDATPPQSAVGTPLYYLPRLGRYVVGWSGDDALAGVDRFHVDFRPAGGTWTRWLSDTRLRSANFAPPVAGQVYEFRSQAIDAAGNVEPPAAAADATTAGAIHLPDTLFLPNLRR</sequence>
<evidence type="ECO:0000313" key="5">
    <source>
        <dbReference type="EMBL" id="CUS04564.2"/>
    </source>
</evidence>
<dbReference type="KEGG" id="pbf:CFX0092_A2686"/>
<dbReference type="SMART" id="SM00644">
    <property type="entry name" value="Ami_2"/>
    <property type="match status" value="1"/>
</dbReference>
<gene>
    <name evidence="5" type="ORF">CFX0092_A2686</name>
</gene>
<dbReference type="InterPro" id="IPR033803">
    <property type="entry name" value="CBD-like_Golvesin-Xly"/>
</dbReference>
<dbReference type="Proteomes" id="UP000215027">
    <property type="component" value="Chromosome I"/>
</dbReference>
<dbReference type="Gene3D" id="3.40.80.10">
    <property type="entry name" value="Peptidoglycan recognition protein-like"/>
    <property type="match status" value="1"/>
</dbReference>
<dbReference type="InterPro" id="IPR015510">
    <property type="entry name" value="PGRP"/>
</dbReference>
<dbReference type="PANTHER" id="PTHR11022">
    <property type="entry name" value="PEPTIDOGLYCAN RECOGNITION PROTEIN"/>
    <property type="match status" value="1"/>
</dbReference>
<dbReference type="RefSeq" id="WP_102136577.1">
    <property type="nucleotide sequence ID" value="NZ_LN890655.1"/>
</dbReference>
<protein>
    <recommendedName>
        <fullName evidence="7">N-acetylmuramoyl-L-alanine amidase family 2</fullName>
    </recommendedName>
</protein>
<dbReference type="EMBL" id="LN890655">
    <property type="protein sequence ID" value="CUS04564.2"/>
    <property type="molecule type" value="Genomic_DNA"/>
</dbReference>
<dbReference type="GO" id="GO:0009253">
    <property type="term" value="P:peptidoglycan catabolic process"/>
    <property type="evidence" value="ECO:0007669"/>
    <property type="project" value="InterPro"/>
</dbReference>
<proteinExistence type="inferred from homology"/>
<dbReference type="PANTHER" id="PTHR11022:SF41">
    <property type="entry name" value="PEPTIDOGLYCAN-RECOGNITION PROTEIN LC-RELATED"/>
    <property type="match status" value="1"/>
</dbReference>
<organism evidence="5 6">
    <name type="scientific">Candidatus Promineifilum breve</name>
    <dbReference type="NCBI Taxonomy" id="1806508"/>
    <lineage>
        <taxon>Bacteria</taxon>
        <taxon>Bacillati</taxon>
        <taxon>Chloroflexota</taxon>
        <taxon>Ardenticatenia</taxon>
        <taxon>Candidatus Promineifilales</taxon>
        <taxon>Candidatus Promineifilaceae</taxon>
        <taxon>Candidatus Promineifilum</taxon>
    </lineage>
</organism>
<name>A0A160T414_9CHLR</name>
<keyword evidence="2" id="KW-0732">Signal</keyword>
<feature type="signal peptide" evidence="2">
    <location>
        <begin position="1"/>
        <end position="22"/>
    </location>
</feature>